<reference evidence="4" key="1">
    <citation type="submission" date="2016-10" db="EMBL/GenBank/DDBJ databases">
        <authorList>
            <person name="de Groot N.N."/>
        </authorList>
    </citation>
    <scope>NUCLEOTIDE SEQUENCE</scope>
</reference>
<keyword evidence="1" id="KW-1133">Transmembrane helix</keyword>
<dbReference type="Pfam" id="PF00990">
    <property type="entry name" value="GGDEF"/>
    <property type="match status" value="1"/>
</dbReference>
<sequence>MLLPETKEREYRFKLALRIGLPIFALILAFISHTLITNYHNLHSSFFIEAVLVILVSIYFIFYLIYHGFSIKITDDVTKTFTREYLYNYLQKEIKDKREYTLVLISIDNLNDINTLYGIKNGDKILYEIAIWIAGYFEKEGIKNFPMGHIKGGDFILGLEGYKTKYITVLELMALKFSELKIDDIEVKISTAITDTTYSYELDYLIENLFESIEKQKNSNQKEQEEDISPNELESIVIHAIENRKLIIMAQNVYFEEEEVFHECFVKLKAAEGKVIYPKTYLKVINKLGLVIDFDLVVLERVLENCKGKDKIFALNISPTSLRNEKFLSRAKELLRENKTKVMFILFEAEYYSHTSRYNSVINSLKEYGVRFVIDRAASIHTSFLYLRELNIDVIRFDTYYSNEEKLEKNRSIIEGFNLMAHEKGIKSWMKNIEDQKTYALAKEIGIDYLQGKYLANLEEIGEK</sequence>
<evidence type="ECO:0000259" key="3">
    <source>
        <dbReference type="PROSITE" id="PS50887"/>
    </source>
</evidence>
<feature type="domain" description="EAL" evidence="2">
    <location>
        <begin position="230"/>
        <end position="464"/>
    </location>
</feature>
<protein>
    <submittedName>
        <fullName evidence="4">Diguanylate cyclase/phosphodiesterase (GGDEF &amp; EAL domains) with PAS/PAC sensor(S)</fullName>
    </submittedName>
</protein>
<dbReference type="CDD" id="cd01948">
    <property type="entry name" value="EAL"/>
    <property type="match status" value="1"/>
</dbReference>
<evidence type="ECO:0000256" key="1">
    <source>
        <dbReference type="SAM" id="Phobius"/>
    </source>
</evidence>
<dbReference type="PROSITE" id="PS50883">
    <property type="entry name" value="EAL"/>
    <property type="match status" value="1"/>
</dbReference>
<dbReference type="AlphaFoldDB" id="A0A1W1CLG7"/>
<keyword evidence="1" id="KW-0812">Transmembrane</keyword>
<dbReference type="SMART" id="SM00052">
    <property type="entry name" value="EAL"/>
    <property type="match status" value="1"/>
</dbReference>
<dbReference type="GO" id="GO:0071111">
    <property type="term" value="F:cyclic-guanylate-specific phosphodiesterase activity"/>
    <property type="evidence" value="ECO:0007669"/>
    <property type="project" value="InterPro"/>
</dbReference>
<dbReference type="InterPro" id="IPR029787">
    <property type="entry name" value="Nucleotide_cyclase"/>
</dbReference>
<dbReference type="Gene3D" id="3.20.20.450">
    <property type="entry name" value="EAL domain"/>
    <property type="match status" value="1"/>
</dbReference>
<feature type="transmembrane region" description="Helical" evidence="1">
    <location>
        <begin position="42"/>
        <end position="66"/>
    </location>
</feature>
<dbReference type="Gene3D" id="3.30.70.270">
    <property type="match status" value="1"/>
</dbReference>
<dbReference type="PANTHER" id="PTHR33121">
    <property type="entry name" value="CYCLIC DI-GMP PHOSPHODIESTERASE PDEF"/>
    <property type="match status" value="1"/>
</dbReference>
<name>A0A1W1CLG7_9ZZZZ</name>
<keyword evidence="1" id="KW-0472">Membrane</keyword>
<dbReference type="InterPro" id="IPR035919">
    <property type="entry name" value="EAL_sf"/>
</dbReference>
<dbReference type="PROSITE" id="PS50887">
    <property type="entry name" value="GGDEF"/>
    <property type="match status" value="1"/>
</dbReference>
<feature type="domain" description="GGDEF" evidence="3">
    <location>
        <begin position="98"/>
        <end position="230"/>
    </location>
</feature>
<dbReference type="PANTHER" id="PTHR33121:SF71">
    <property type="entry name" value="OXYGEN SENSOR PROTEIN DOSP"/>
    <property type="match status" value="1"/>
</dbReference>
<dbReference type="InterPro" id="IPR050706">
    <property type="entry name" value="Cyclic-di-GMP_PDE-like"/>
</dbReference>
<evidence type="ECO:0000313" key="4">
    <source>
        <dbReference type="EMBL" id="SFV66609.1"/>
    </source>
</evidence>
<feature type="transmembrane region" description="Helical" evidence="1">
    <location>
        <begin position="15"/>
        <end position="36"/>
    </location>
</feature>
<dbReference type="SMART" id="SM00267">
    <property type="entry name" value="GGDEF"/>
    <property type="match status" value="1"/>
</dbReference>
<evidence type="ECO:0000259" key="2">
    <source>
        <dbReference type="PROSITE" id="PS50883"/>
    </source>
</evidence>
<gene>
    <name evidence="4" type="ORF">MNB_SM-6-1046</name>
</gene>
<dbReference type="EMBL" id="FPHK01000101">
    <property type="protein sequence ID" value="SFV66609.1"/>
    <property type="molecule type" value="Genomic_DNA"/>
</dbReference>
<organism evidence="4">
    <name type="scientific">hydrothermal vent metagenome</name>
    <dbReference type="NCBI Taxonomy" id="652676"/>
    <lineage>
        <taxon>unclassified sequences</taxon>
        <taxon>metagenomes</taxon>
        <taxon>ecological metagenomes</taxon>
    </lineage>
</organism>
<dbReference type="SUPFAM" id="SSF55073">
    <property type="entry name" value="Nucleotide cyclase"/>
    <property type="match status" value="1"/>
</dbReference>
<dbReference type="InterPro" id="IPR043128">
    <property type="entry name" value="Rev_trsase/Diguanyl_cyclase"/>
</dbReference>
<proteinExistence type="predicted"/>
<dbReference type="Pfam" id="PF00563">
    <property type="entry name" value="EAL"/>
    <property type="match status" value="1"/>
</dbReference>
<dbReference type="InterPro" id="IPR001633">
    <property type="entry name" value="EAL_dom"/>
</dbReference>
<accession>A0A1W1CLG7</accession>
<dbReference type="InterPro" id="IPR000160">
    <property type="entry name" value="GGDEF_dom"/>
</dbReference>
<dbReference type="SUPFAM" id="SSF141868">
    <property type="entry name" value="EAL domain-like"/>
    <property type="match status" value="1"/>
</dbReference>